<dbReference type="SUPFAM" id="SSF55816">
    <property type="entry name" value="5'-nucleotidase (syn. UDP-sugar hydrolase), C-terminal domain"/>
    <property type="match status" value="1"/>
</dbReference>
<sequence length="498" mass="55312">MPTMKVLVGWCLVLWSLYTPSASSLEGNKKVANIVFSADMPLINNKVQGDYRQLAFLLNDYRNKAAPTFFLFGGGSIGPSPMSSFDKGAHVIDILNSLEPDVMSVTKREFIYFEDELSMRAYEAGFPILCSNLRDSRTKDPLDGLVRDVVITKNDVSLGIISLIDDSVIDEYLLTRVEVMDKSSTIINQARRYRAANVDAVVLIYSRFNEKILELVNKGVVDLAILVNNDLTDEEKTKLDEIDNHEYFSNSNSALTINLILNGQTKTNSQKFQLSNLPSDTAVSAQIEGYTKRLDRLLDVKLGTFKQQVSTLKVSVRSEENSFANLLADAMKSFVGSDVALINGGVIRGDSIYPKGTEITRRLIATELPFRSRVILLKVKGEQIKAALNNGVSELALRKGRFPHVSGMSYTIENTQGTPSVTNIKISGRPLDKDKTYTMATSDYIFAGGDGYTMFETAEKVDIGVRLTPLLSEVLISYIQERPEIHNRVEGRITVNTK</sequence>
<dbReference type="InterPro" id="IPR036907">
    <property type="entry name" value="5'-Nucleotdase_C_sf"/>
</dbReference>
<evidence type="ECO:0000256" key="1">
    <source>
        <dbReference type="RuleBase" id="RU362119"/>
    </source>
</evidence>
<keyword evidence="1" id="KW-0732">Signal</keyword>
<feature type="domain" description="5'-Nucleotidase C-terminal" evidence="2">
    <location>
        <begin position="312"/>
        <end position="456"/>
    </location>
</feature>
<accession>A0A975HKE8</accession>
<dbReference type="PANTHER" id="PTHR11575">
    <property type="entry name" value="5'-NUCLEOTIDASE-RELATED"/>
    <property type="match status" value="1"/>
</dbReference>
<proteinExistence type="inferred from homology"/>
<dbReference type="Pfam" id="PF02872">
    <property type="entry name" value="5_nucleotid_C"/>
    <property type="match status" value="1"/>
</dbReference>
<dbReference type="Gene3D" id="3.90.780.10">
    <property type="entry name" value="5'-Nucleotidase, C-terminal domain"/>
    <property type="match status" value="1"/>
</dbReference>
<name>A0A975HKE8_9GAMM</name>
<keyword evidence="4" id="KW-1185">Reference proteome</keyword>
<dbReference type="GO" id="GO:0016787">
    <property type="term" value="F:hydrolase activity"/>
    <property type="evidence" value="ECO:0007669"/>
    <property type="project" value="UniProtKB-KW"/>
</dbReference>
<gene>
    <name evidence="3" type="ORF">J1N51_01805</name>
</gene>
<evidence type="ECO:0000259" key="2">
    <source>
        <dbReference type="Pfam" id="PF02872"/>
    </source>
</evidence>
<dbReference type="KEGG" id="psym:J1N51_01805"/>
<protein>
    <submittedName>
        <fullName evidence="3">Bifunctional metallophosphatase/5'-nucleotidase</fullName>
    </submittedName>
</protein>
<dbReference type="InterPro" id="IPR006179">
    <property type="entry name" value="5_nucleotidase/apyrase"/>
</dbReference>
<keyword evidence="1" id="KW-0378">Hydrolase</keyword>
<evidence type="ECO:0000313" key="3">
    <source>
        <dbReference type="EMBL" id="QTH64244.1"/>
    </source>
</evidence>
<organism evidence="3 4">
    <name type="scientific">Psychrosphaera ytuae</name>
    <dbReference type="NCBI Taxonomy" id="2820710"/>
    <lineage>
        <taxon>Bacteria</taxon>
        <taxon>Pseudomonadati</taxon>
        <taxon>Pseudomonadota</taxon>
        <taxon>Gammaproteobacteria</taxon>
        <taxon>Alteromonadales</taxon>
        <taxon>Pseudoalteromonadaceae</taxon>
        <taxon>Psychrosphaera</taxon>
    </lineage>
</organism>
<evidence type="ECO:0000313" key="4">
    <source>
        <dbReference type="Proteomes" id="UP000682739"/>
    </source>
</evidence>
<feature type="signal peptide" evidence="1">
    <location>
        <begin position="1"/>
        <end position="24"/>
    </location>
</feature>
<dbReference type="RefSeq" id="WP_208832299.1">
    <property type="nucleotide sequence ID" value="NZ_CP072110.1"/>
</dbReference>
<dbReference type="Gene3D" id="3.60.21.10">
    <property type="match status" value="1"/>
</dbReference>
<dbReference type="GO" id="GO:0000166">
    <property type="term" value="F:nucleotide binding"/>
    <property type="evidence" value="ECO:0007669"/>
    <property type="project" value="UniProtKB-KW"/>
</dbReference>
<dbReference type="GO" id="GO:0009166">
    <property type="term" value="P:nucleotide catabolic process"/>
    <property type="evidence" value="ECO:0007669"/>
    <property type="project" value="InterPro"/>
</dbReference>
<dbReference type="Proteomes" id="UP000682739">
    <property type="component" value="Chromosome"/>
</dbReference>
<dbReference type="InterPro" id="IPR029052">
    <property type="entry name" value="Metallo-depent_PP-like"/>
</dbReference>
<dbReference type="InterPro" id="IPR008334">
    <property type="entry name" value="5'-Nucleotdase_C"/>
</dbReference>
<keyword evidence="1" id="KW-0547">Nucleotide-binding</keyword>
<dbReference type="PRINTS" id="PR01607">
    <property type="entry name" value="APYRASEFAMLY"/>
</dbReference>
<dbReference type="AlphaFoldDB" id="A0A975HKE8"/>
<feature type="chain" id="PRO_5038163925" evidence="1">
    <location>
        <begin position="25"/>
        <end position="498"/>
    </location>
</feature>
<dbReference type="SUPFAM" id="SSF56300">
    <property type="entry name" value="Metallo-dependent phosphatases"/>
    <property type="match status" value="1"/>
</dbReference>
<dbReference type="PANTHER" id="PTHR11575:SF48">
    <property type="entry name" value="5'-NUCLEOTIDASE"/>
    <property type="match status" value="1"/>
</dbReference>
<comment type="similarity">
    <text evidence="1">Belongs to the 5'-nucleotidase family.</text>
</comment>
<dbReference type="EMBL" id="CP072110">
    <property type="protein sequence ID" value="QTH64244.1"/>
    <property type="molecule type" value="Genomic_DNA"/>
</dbReference>
<reference evidence="3" key="1">
    <citation type="submission" date="2021-03" db="EMBL/GenBank/DDBJ databases">
        <title>Description of Psychrosphaera ytuae sp. nov. isolated from deep sea sediment of South China Sea.</title>
        <authorList>
            <person name="Zhang J."/>
            <person name="Xu X.-D."/>
        </authorList>
    </citation>
    <scope>NUCLEOTIDE SEQUENCE</scope>
    <source>
        <strain evidence="3">MTZ26</strain>
    </source>
</reference>